<proteinExistence type="predicted"/>
<feature type="compositionally biased region" description="Polar residues" evidence="1">
    <location>
        <begin position="8"/>
        <end position="21"/>
    </location>
</feature>
<gene>
    <name evidence="3" type="ORF">Salat_2555800</name>
</gene>
<dbReference type="EMBL" id="JACGWO010000010">
    <property type="protein sequence ID" value="KAK4417302.1"/>
    <property type="molecule type" value="Genomic_DNA"/>
</dbReference>
<evidence type="ECO:0000256" key="1">
    <source>
        <dbReference type="SAM" id="MobiDB-lite"/>
    </source>
</evidence>
<accession>A0AAE2CCR4</accession>
<reference evidence="3" key="2">
    <citation type="journal article" date="2024" name="Plant">
        <title>Genomic evolution and insights into agronomic trait innovations of Sesamum species.</title>
        <authorList>
            <person name="Miao H."/>
            <person name="Wang L."/>
            <person name="Qu L."/>
            <person name="Liu H."/>
            <person name="Sun Y."/>
            <person name="Le M."/>
            <person name="Wang Q."/>
            <person name="Wei S."/>
            <person name="Zheng Y."/>
            <person name="Lin W."/>
            <person name="Duan Y."/>
            <person name="Cao H."/>
            <person name="Xiong S."/>
            <person name="Wang X."/>
            <person name="Wei L."/>
            <person name="Li C."/>
            <person name="Ma Q."/>
            <person name="Ju M."/>
            <person name="Zhao R."/>
            <person name="Li G."/>
            <person name="Mu C."/>
            <person name="Tian Q."/>
            <person name="Mei H."/>
            <person name="Zhang T."/>
            <person name="Gao T."/>
            <person name="Zhang H."/>
        </authorList>
    </citation>
    <scope>NUCLEOTIDE SEQUENCE</scope>
    <source>
        <strain evidence="3">3651</strain>
    </source>
</reference>
<protein>
    <recommendedName>
        <fullName evidence="2">DUF4283 domain-containing protein</fullName>
    </recommendedName>
</protein>
<feature type="domain" description="DUF4283" evidence="2">
    <location>
        <begin position="85"/>
        <end position="160"/>
    </location>
</feature>
<keyword evidence="4" id="KW-1185">Reference proteome</keyword>
<dbReference type="InterPro" id="IPR040256">
    <property type="entry name" value="At4g02000-like"/>
</dbReference>
<organism evidence="3 4">
    <name type="scientific">Sesamum alatum</name>
    <dbReference type="NCBI Taxonomy" id="300844"/>
    <lineage>
        <taxon>Eukaryota</taxon>
        <taxon>Viridiplantae</taxon>
        <taxon>Streptophyta</taxon>
        <taxon>Embryophyta</taxon>
        <taxon>Tracheophyta</taxon>
        <taxon>Spermatophyta</taxon>
        <taxon>Magnoliopsida</taxon>
        <taxon>eudicotyledons</taxon>
        <taxon>Gunneridae</taxon>
        <taxon>Pentapetalae</taxon>
        <taxon>asterids</taxon>
        <taxon>lamiids</taxon>
        <taxon>Lamiales</taxon>
        <taxon>Pedaliaceae</taxon>
        <taxon>Sesamum</taxon>
    </lineage>
</organism>
<sequence length="184" mass="21041">MMARRILQPQSEPQGNNNSHGSPGPDIYVGGVKLRTGGAPIHAERLVEGFHNSTRKTLRYVPPELQNGEIVVRPSVEIAKKGARKWTSTEVGFFLGKKPYFQHFNEYVCSIWRGVQEVTATMNGFYFIRFNNDVAMEEIIEGGPWLFQGQPIILQKWEPGMLLRKQALTEVPVWIRLHHLPIEY</sequence>
<evidence type="ECO:0000313" key="4">
    <source>
        <dbReference type="Proteomes" id="UP001293254"/>
    </source>
</evidence>
<dbReference type="Pfam" id="PF14111">
    <property type="entry name" value="DUF4283"/>
    <property type="match status" value="1"/>
</dbReference>
<feature type="region of interest" description="Disordered" evidence="1">
    <location>
        <begin position="1"/>
        <end position="26"/>
    </location>
</feature>
<dbReference type="Proteomes" id="UP001293254">
    <property type="component" value="Unassembled WGS sequence"/>
</dbReference>
<evidence type="ECO:0000259" key="2">
    <source>
        <dbReference type="Pfam" id="PF14111"/>
    </source>
</evidence>
<dbReference type="AlphaFoldDB" id="A0AAE2CCR4"/>
<comment type="caution">
    <text evidence="3">The sequence shown here is derived from an EMBL/GenBank/DDBJ whole genome shotgun (WGS) entry which is preliminary data.</text>
</comment>
<name>A0AAE2CCR4_9LAMI</name>
<dbReference type="PANTHER" id="PTHR31286">
    <property type="entry name" value="GLYCINE-RICH CELL WALL STRUCTURAL PROTEIN 1.8-LIKE"/>
    <property type="match status" value="1"/>
</dbReference>
<dbReference type="PANTHER" id="PTHR31286:SF180">
    <property type="entry name" value="OS10G0362600 PROTEIN"/>
    <property type="match status" value="1"/>
</dbReference>
<dbReference type="InterPro" id="IPR025558">
    <property type="entry name" value="DUF4283"/>
</dbReference>
<evidence type="ECO:0000313" key="3">
    <source>
        <dbReference type="EMBL" id="KAK4417302.1"/>
    </source>
</evidence>
<reference evidence="3" key="1">
    <citation type="submission" date="2020-06" db="EMBL/GenBank/DDBJ databases">
        <authorList>
            <person name="Li T."/>
            <person name="Hu X."/>
            <person name="Zhang T."/>
            <person name="Song X."/>
            <person name="Zhang H."/>
            <person name="Dai N."/>
            <person name="Sheng W."/>
            <person name="Hou X."/>
            <person name="Wei L."/>
        </authorList>
    </citation>
    <scope>NUCLEOTIDE SEQUENCE</scope>
    <source>
        <strain evidence="3">3651</strain>
        <tissue evidence="3">Leaf</tissue>
    </source>
</reference>